<evidence type="ECO:0000313" key="2">
    <source>
        <dbReference type="Proteomes" id="UP000789525"/>
    </source>
</evidence>
<sequence length="437" mass="49205">MRLCQFEQSDLIPMAQETPPSGTAESTYKNKARLPWPLSSPLLRNKRDDGAQSPDDDSGGKKKADWKRPATIKGMAAYPHTKDGPSNSFHHWNNLWTNWRAIDMGLFQGQSTITQITLDYTDCFNAGANFTSSSSNFVDMPSSAYDYQLQDPDQPFAKPQWSFQLLTPTAQPDPTARNQCRLRFEVPSDLKHPVFVYYKMTNFFQNHRRYVQSLDVDQLKGKAISASNLNKGNCRPLGHDPDDDKKAIYPCGLIANSMFNDTINSPVLINGNTNTTYSFSSKGIAWPGERRKYVAKPGYTSLTEIVPPPNWRDRYPQGYTEQNPPPNLADDEHFHNWMRTAGLPTFSKLYGRNDGEDMKAGTYEIDIYMIKQYGGTKSIVISTVSWIGGKNPFLGYAYVAAAGLFLLLATIGLVWHCLKPRKLGDMNLLSWNQPGAR</sequence>
<accession>A0ACA9N4S9</accession>
<protein>
    <submittedName>
        <fullName evidence="1">1311_t:CDS:1</fullName>
    </submittedName>
</protein>
<dbReference type="EMBL" id="CAJVPT010017707">
    <property type="protein sequence ID" value="CAG8628409.1"/>
    <property type="molecule type" value="Genomic_DNA"/>
</dbReference>
<comment type="caution">
    <text evidence="1">The sequence shown here is derived from an EMBL/GenBank/DDBJ whole genome shotgun (WGS) entry which is preliminary data.</text>
</comment>
<proteinExistence type="predicted"/>
<gene>
    <name evidence="1" type="ORF">ACOLOM_LOCUS7556</name>
</gene>
<reference evidence="1" key="1">
    <citation type="submission" date="2021-06" db="EMBL/GenBank/DDBJ databases">
        <authorList>
            <person name="Kallberg Y."/>
            <person name="Tangrot J."/>
            <person name="Rosling A."/>
        </authorList>
    </citation>
    <scope>NUCLEOTIDE SEQUENCE</scope>
    <source>
        <strain evidence="1">CL356</strain>
    </source>
</reference>
<name>A0ACA9N4S9_9GLOM</name>
<evidence type="ECO:0000313" key="1">
    <source>
        <dbReference type="EMBL" id="CAG8628409.1"/>
    </source>
</evidence>
<keyword evidence="2" id="KW-1185">Reference proteome</keyword>
<dbReference type="Proteomes" id="UP000789525">
    <property type="component" value="Unassembled WGS sequence"/>
</dbReference>
<organism evidence="1 2">
    <name type="scientific">Acaulospora colombiana</name>
    <dbReference type="NCBI Taxonomy" id="27376"/>
    <lineage>
        <taxon>Eukaryota</taxon>
        <taxon>Fungi</taxon>
        <taxon>Fungi incertae sedis</taxon>
        <taxon>Mucoromycota</taxon>
        <taxon>Glomeromycotina</taxon>
        <taxon>Glomeromycetes</taxon>
        <taxon>Diversisporales</taxon>
        <taxon>Acaulosporaceae</taxon>
        <taxon>Acaulospora</taxon>
    </lineage>
</organism>